<gene>
    <name evidence="3" type="ORF">G2W53_015862</name>
</gene>
<dbReference type="AlphaFoldDB" id="A0A834WW38"/>
<sequence>MSKAMLALVFSNGKMYEGSEGLMYDGPGPKVLNIQRGISLDSLKQRIHSKLKLHANQVVSTVIYRFPVWCNVLKFIALKLEDDEDVVCMFDSYEQQPNLTSMDLYVEIEDSPGNFDQNGAIENEGLSACGLSLESEAPPVREELLDTTQNEGAVPDGSNDDCSNSDVDGGFDADVNLQKEGPLGETVGARDLSLAMVVSPVSYMPPLGETSGSKEHVPPSQRMNPGPDDPSLLTLQSVHCSQHIWNGEADRVLRVRRAQKKGNDLLDAIIPYLKQAGFYGVACLGFIQMDHHLITAFVERWRPETHTFHLPQGECTITLQDVSILMGLSVDGLPITGLTLDDWAGLCGRLLGVIPPPTALYGGRLNMSWLDDQFRELPENASEVTVQQFARAYILRLIGGVLFVDKSSRFVHLVYLPLLEDFQVAGTYSWGSACLAFLYREMCKASDYDVKEIGGACLLLQLWVWERFPLLSPKKLGLVVHDRSPSGEEYGRALPGPLGCRWQRCKGIPELSSHALSQYRLQLDRLKAREAKWHQPDRVLRQFGLCQPIPRHPFQPPHLHDVSLRGRHDVNWQQEHRQYISLWQNRRNQVIKGELFNGHLNANSEYMRWYWRVTRRWISPVGAVPAVVVHSVEMMHTWSTPQGRHSFSFDNLQKSCREILGALDEHDRISTCWSEPAPPAEDIPGPSGDDYQRHGQQKQKGHGVAAKRRRVETPATTDMPLAPTRGRGRPKGSTAVRAVGRNSTGVTVDDASSDKPEVPSASNAS</sequence>
<accession>A0A834WW38</accession>
<evidence type="ECO:0000313" key="3">
    <source>
        <dbReference type="EMBL" id="KAF7833529.1"/>
    </source>
</evidence>
<dbReference type="OrthoDB" id="1425088at2759"/>
<dbReference type="EMBL" id="JAAIUW010000005">
    <property type="protein sequence ID" value="KAF7833529.1"/>
    <property type="molecule type" value="Genomic_DNA"/>
</dbReference>
<feature type="compositionally biased region" description="Basic residues" evidence="1">
    <location>
        <begin position="695"/>
        <end position="710"/>
    </location>
</feature>
<evidence type="ECO:0000259" key="2">
    <source>
        <dbReference type="Pfam" id="PF10536"/>
    </source>
</evidence>
<dbReference type="InterPro" id="IPR019557">
    <property type="entry name" value="AminoTfrase-like_pln_mobile"/>
</dbReference>
<dbReference type="Pfam" id="PF10536">
    <property type="entry name" value="PMD"/>
    <property type="match status" value="1"/>
</dbReference>
<dbReference type="PANTHER" id="PTHR46033">
    <property type="entry name" value="PROTEIN MAIN-LIKE 2"/>
    <property type="match status" value="1"/>
</dbReference>
<feature type="region of interest" description="Disordered" evidence="1">
    <location>
        <begin position="671"/>
        <end position="765"/>
    </location>
</feature>
<name>A0A834WW38_9FABA</name>
<feature type="region of interest" description="Disordered" evidence="1">
    <location>
        <begin position="147"/>
        <end position="173"/>
    </location>
</feature>
<dbReference type="InterPro" id="IPR044824">
    <property type="entry name" value="MAIN-like"/>
</dbReference>
<dbReference type="GO" id="GO:0010073">
    <property type="term" value="P:meristem maintenance"/>
    <property type="evidence" value="ECO:0007669"/>
    <property type="project" value="InterPro"/>
</dbReference>
<proteinExistence type="predicted"/>
<feature type="domain" description="Aminotransferase-like plant mobile" evidence="2">
    <location>
        <begin position="277"/>
        <end position="534"/>
    </location>
</feature>
<keyword evidence="4" id="KW-1185">Reference proteome</keyword>
<dbReference type="PANTHER" id="PTHR46033:SF8">
    <property type="entry name" value="PROTEIN MAINTENANCE OF MERISTEMS-LIKE"/>
    <property type="match status" value="1"/>
</dbReference>
<organism evidence="3 4">
    <name type="scientific">Senna tora</name>
    <dbReference type="NCBI Taxonomy" id="362788"/>
    <lineage>
        <taxon>Eukaryota</taxon>
        <taxon>Viridiplantae</taxon>
        <taxon>Streptophyta</taxon>
        <taxon>Embryophyta</taxon>
        <taxon>Tracheophyta</taxon>
        <taxon>Spermatophyta</taxon>
        <taxon>Magnoliopsida</taxon>
        <taxon>eudicotyledons</taxon>
        <taxon>Gunneridae</taxon>
        <taxon>Pentapetalae</taxon>
        <taxon>rosids</taxon>
        <taxon>fabids</taxon>
        <taxon>Fabales</taxon>
        <taxon>Fabaceae</taxon>
        <taxon>Caesalpinioideae</taxon>
        <taxon>Cassia clade</taxon>
        <taxon>Senna</taxon>
    </lineage>
</organism>
<dbReference type="Proteomes" id="UP000634136">
    <property type="component" value="Unassembled WGS sequence"/>
</dbReference>
<feature type="region of interest" description="Disordered" evidence="1">
    <location>
        <begin position="205"/>
        <end position="227"/>
    </location>
</feature>
<comment type="caution">
    <text evidence="3">The sequence shown here is derived from an EMBL/GenBank/DDBJ whole genome shotgun (WGS) entry which is preliminary data.</text>
</comment>
<protein>
    <submittedName>
        <fullName evidence="3">Serine/threonine-protein phosphatase 7 long form-like protein</fullName>
    </submittedName>
</protein>
<evidence type="ECO:0000313" key="4">
    <source>
        <dbReference type="Proteomes" id="UP000634136"/>
    </source>
</evidence>
<reference evidence="3" key="1">
    <citation type="submission" date="2020-09" db="EMBL/GenBank/DDBJ databases">
        <title>Genome-Enabled Discovery of Anthraquinone Biosynthesis in Senna tora.</title>
        <authorList>
            <person name="Kang S.-H."/>
            <person name="Pandey R.P."/>
            <person name="Lee C.-M."/>
            <person name="Sim J.-S."/>
            <person name="Jeong J.-T."/>
            <person name="Choi B.-S."/>
            <person name="Jung M."/>
            <person name="Ginzburg D."/>
            <person name="Zhao K."/>
            <person name="Won S.Y."/>
            <person name="Oh T.-J."/>
            <person name="Yu Y."/>
            <person name="Kim N.-H."/>
            <person name="Lee O.R."/>
            <person name="Lee T.-H."/>
            <person name="Bashyal P."/>
            <person name="Kim T.-S."/>
            <person name="Lee W.-H."/>
            <person name="Kawkins C."/>
            <person name="Kim C.-K."/>
            <person name="Kim J.S."/>
            <person name="Ahn B.O."/>
            <person name="Rhee S.Y."/>
            <person name="Sohng J.K."/>
        </authorList>
    </citation>
    <scope>NUCLEOTIDE SEQUENCE</scope>
    <source>
        <tissue evidence="3">Leaf</tissue>
    </source>
</reference>
<evidence type="ECO:0000256" key="1">
    <source>
        <dbReference type="SAM" id="MobiDB-lite"/>
    </source>
</evidence>